<evidence type="ECO:0000313" key="1">
    <source>
        <dbReference type="EMBL" id="MCX2940533.1"/>
    </source>
</evidence>
<dbReference type="Proteomes" id="UP001300745">
    <property type="component" value="Unassembled WGS sequence"/>
</dbReference>
<name>A0ABT3SLX4_9MYCO</name>
<dbReference type="EMBL" id="JAPJDO010000041">
    <property type="protein sequence ID" value="MCX2940533.1"/>
    <property type="molecule type" value="Genomic_DNA"/>
</dbReference>
<protein>
    <submittedName>
        <fullName evidence="1">Hemophore-related protein</fullName>
    </submittedName>
</protein>
<organism evidence="1 2">
    <name type="scientific">Mycobacterium pinniadriaticum</name>
    <dbReference type="NCBI Taxonomy" id="2994102"/>
    <lineage>
        <taxon>Bacteria</taxon>
        <taxon>Bacillati</taxon>
        <taxon>Actinomycetota</taxon>
        <taxon>Actinomycetes</taxon>
        <taxon>Mycobacteriales</taxon>
        <taxon>Mycobacteriaceae</taxon>
        <taxon>Mycobacterium</taxon>
    </lineage>
</organism>
<reference evidence="1 2" key="1">
    <citation type="submission" date="2022-11" db="EMBL/GenBank/DDBJ databases">
        <title>Mycobacterium sp. nov.</title>
        <authorList>
            <person name="Papic B."/>
            <person name="Spicic S."/>
            <person name="Duvnjak S."/>
        </authorList>
    </citation>
    <scope>NUCLEOTIDE SEQUENCE [LARGE SCALE GENOMIC DNA]</scope>
    <source>
        <strain evidence="1 2">CVI_P4</strain>
    </source>
</reference>
<proteinExistence type="predicted"/>
<accession>A0ABT3SLX4</accession>
<dbReference type="InterPro" id="IPR032407">
    <property type="entry name" value="MHB"/>
</dbReference>
<gene>
    <name evidence="1" type="ORF">ORI27_27960</name>
</gene>
<comment type="caution">
    <text evidence="1">The sequence shown here is derived from an EMBL/GenBank/DDBJ whole genome shotgun (WGS) entry which is preliminary data.</text>
</comment>
<evidence type="ECO:0000313" key="2">
    <source>
        <dbReference type="Proteomes" id="UP001300745"/>
    </source>
</evidence>
<keyword evidence="2" id="KW-1185">Reference proteome</keyword>
<dbReference type="NCBIfam" id="TIGR04529">
    <property type="entry name" value="MTB_hemophore"/>
    <property type="match status" value="1"/>
</dbReference>
<dbReference type="RefSeq" id="WP_266000378.1">
    <property type="nucleotide sequence ID" value="NZ_JAPJDN010000041.1"/>
</dbReference>
<sequence length="119" mass="12504">MKSAKCLRSVVVVGSVTAVFSVLVGGTASADPIMDALANTPCSYSQVTAALDAQAPALAAQLNHRPDMQTNLQQFLALPVDQRQQQLAQQQAANPQLQAILAAQIGPQVVQVANTCMNY</sequence>